<organism evidence="1 2">
    <name type="scientific">Cylicocyclus nassatus</name>
    <name type="common">Nematode worm</name>
    <dbReference type="NCBI Taxonomy" id="53992"/>
    <lineage>
        <taxon>Eukaryota</taxon>
        <taxon>Metazoa</taxon>
        <taxon>Ecdysozoa</taxon>
        <taxon>Nematoda</taxon>
        <taxon>Chromadorea</taxon>
        <taxon>Rhabditida</taxon>
        <taxon>Rhabditina</taxon>
        <taxon>Rhabditomorpha</taxon>
        <taxon>Strongyloidea</taxon>
        <taxon>Strongylidae</taxon>
        <taxon>Cylicocyclus</taxon>
    </lineage>
</organism>
<accession>A0AA36M6R0</accession>
<dbReference type="Proteomes" id="UP001176961">
    <property type="component" value="Unassembled WGS sequence"/>
</dbReference>
<dbReference type="EMBL" id="CATQJL010000223">
    <property type="protein sequence ID" value="CAJ0598882.1"/>
    <property type="molecule type" value="Genomic_DNA"/>
</dbReference>
<name>A0AA36M6R0_CYLNA</name>
<dbReference type="AlphaFoldDB" id="A0AA36M6R0"/>
<reference evidence="1" key="1">
    <citation type="submission" date="2023-07" db="EMBL/GenBank/DDBJ databases">
        <authorList>
            <consortium name="CYATHOMIX"/>
        </authorList>
    </citation>
    <scope>NUCLEOTIDE SEQUENCE</scope>
    <source>
        <strain evidence="1">N/A</strain>
    </source>
</reference>
<comment type="caution">
    <text evidence="1">The sequence shown here is derived from an EMBL/GenBank/DDBJ whole genome shotgun (WGS) entry which is preliminary data.</text>
</comment>
<evidence type="ECO:0000313" key="1">
    <source>
        <dbReference type="EMBL" id="CAJ0598882.1"/>
    </source>
</evidence>
<gene>
    <name evidence="1" type="ORF">CYNAS_LOCUS10865</name>
</gene>
<proteinExistence type="predicted"/>
<keyword evidence="2" id="KW-1185">Reference proteome</keyword>
<protein>
    <submittedName>
        <fullName evidence="1">Uncharacterized protein</fullName>
    </submittedName>
</protein>
<evidence type="ECO:0000313" key="2">
    <source>
        <dbReference type="Proteomes" id="UP001176961"/>
    </source>
</evidence>
<sequence length="238" mass="26209">MLRSHMEKCDAARAQLDEWYEHRTKVEAELSKLAWQFDNWGLDSRMESLALQSVESRGAPAGAIVGVCDGPGVANGQVPGEATATQSKKAGVAVNEDIKRRMDIVLGLIEHDRILTDKLFKSIIALQTNETVLAFKIQCVFGGGCDFMSAGLGTSGNMMDDMIRLAQKIKLPIIMDIVSALTFDLPWDLAGVVKGIKDLAVEDFRTHSEAAIHFHIYVNCAKKQREGVRSLMLEYLAN</sequence>